<sequence>MNNNRRPLVLANWKMNMEPQEVGPYLDTILPEVEKDTDADVAVAGQDLYLAQMVAKVKGSQLAIAAQDAHWEDQGAFTGETSPKALSTIGVSYVMIGHFERRKFFNETDERVNLKTKAALKNGLKPIVDLDEDLSAYDGQAIDQVELSQLKKALTGISEEEMKDVTIAYEPTWAIGSGEAASAEQAEKSAALIRASLANLYNQDLANQTRILYGGSVNTSNAASFFKQADIDGILVGKAALNPQTFLDLIDIAQQA</sequence>
<dbReference type="InterPro" id="IPR022896">
    <property type="entry name" value="TrioseP_Isoase_bac/euk"/>
</dbReference>
<evidence type="ECO:0000256" key="1">
    <source>
        <dbReference type="ARBA" id="ARBA00007422"/>
    </source>
</evidence>
<evidence type="ECO:0000256" key="2">
    <source>
        <dbReference type="ARBA" id="ARBA00022432"/>
    </source>
</evidence>
<dbReference type="NCBIfam" id="TIGR00419">
    <property type="entry name" value="tim"/>
    <property type="match status" value="1"/>
</dbReference>
<evidence type="ECO:0000256" key="3">
    <source>
        <dbReference type="ARBA" id="ARBA00022490"/>
    </source>
</evidence>
<gene>
    <name evidence="6 8" type="primary">tpiA</name>
    <name evidence="8" type="ORF">NFX39_06230</name>
</gene>
<dbReference type="Gene3D" id="3.20.20.70">
    <property type="entry name" value="Aldolase class I"/>
    <property type="match status" value="1"/>
</dbReference>
<dbReference type="HAMAP" id="MF_00147_B">
    <property type="entry name" value="TIM_B"/>
    <property type="match status" value="1"/>
</dbReference>
<feature type="active site" description="Electrophile" evidence="6">
    <location>
        <position position="98"/>
    </location>
</feature>
<comment type="pathway">
    <text evidence="6 7">Carbohydrate degradation; glycolysis; D-glyceraldehyde 3-phosphate from glycerone phosphate: step 1/1.</text>
</comment>
<comment type="pathway">
    <text evidence="6 7">Carbohydrate biosynthesis; gluconeogenesis.</text>
</comment>
<dbReference type="PANTHER" id="PTHR21139:SF42">
    <property type="entry name" value="TRIOSEPHOSPHATE ISOMERASE"/>
    <property type="match status" value="1"/>
</dbReference>
<dbReference type="RefSeq" id="WP_252444067.1">
    <property type="nucleotide sequence ID" value="NZ_JAMWYK010000010.1"/>
</dbReference>
<feature type="binding site" evidence="6">
    <location>
        <position position="216"/>
    </location>
    <ligand>
        <name>substrate</name>
    </ligand>
</feature>
<organism evidence="8 9">
    <name type="scientific">Fructobacillus apis</name>
    <dbReference type="NCBI Taxonomy" id="2935017"/>
    <lineage>
        <taxon>Bacteria</taxon>
        <taxon>Bacillati</taxon>
        <taxon>Bacillota</taxon>
        <taxon>Bacilli</taxon>
        <taxon>Lactobacillales</taxon>
        <taxon>Lactobacillaceae</taxon>
        <taxon>Fructobacillus</taxon>
    </lineage>
</organism>
<dbReference type="GO" id="GO:0004807">
    <property type="term" value="F:triose-phosphate isomerase activity"/>
    <property type="evidence" value="ECO:0007669"/>
    <property type="project" value="UniProtKB-EC"/>
</dbReference>
<dbReference type="InterPro" id="IPR035990">
    <property type="entry name" value="TIM_sf"/>
</dbReference>
<keyword evidence="2 6" id="KW-0312">Gluconeogenesis</keyword>
<evidence type="ECO:0000256" key="5">
    <source>
        <dbReference type="ARBA" id="ARBA00023235"/>
    </source>
</evidence>
<evidence type="ECO:0000313" key="9">
    <source>
        <dbReference type="Proteomes" id="UP001523234"/>
    </source>
</evidence>
<protein>
    <recommendedName>
        <fullName evidence="6 7">Triosephosphate isomerase</fullName>
        <shortName evidence="6">TIM</shortName>
        <shortName evidence="6">TPI</shortName>
        <ecNumber evidence="6 7">5.3.1.1</ecNumber>
    </recommendedName>
    <alternativeName>
        <fullName evidence="6">Triose-phosphate isomerase</fullName>
    </alternativeName>
</protein>
<dbReference type="EMBL" id="JAMWYK010000010">
    <property type="protein sequence ID" value="MCO0832674.1"/>
    <property type="molecule type" value="Genomic_DNA"/>
</dbReference>
<reference evidence="8 9" key="1">
    <citation type="submission" date="2022-06" db="EMBL/GenBank/DDBJ databases">
        <title>Fructobacillus taiwanensis sp. nov., isolated from the honeybee.</title>
        <authorList>
            <person name="Chen Y.-S."/>
            <person name="Wang L.-T."/>
            <person name="Lee Y.-S."/>
            <person name="Chang Y.-C."/>
            <person name="Wu H.-C."/>
            <person name="Liao C.-Y."/>
            <person name="Chen W.-H."/>
            <person name="Deng J.-N."/>
            <person name="Wang Y.-H."/>
        </authorList>
    </citation>
    <scope>NUCLEOTIDE SEQUENCE [LARGE SCALE GENOMIC DNA]</scope>
    <source>
        <strain evidence="8 9">W13</strain>
    </source>
</reference>
<dbReference type="CDD" id="cd00311">
    <property type="entry name" value="TIM"/>
    <property type="match status" value="1"/>
</dbReference>
<comment type="function">
    <text evidence="6">Involved in the gluconeogenesis. Catalyzes stereospecifically the conversion of dihydroxyacetone phosphate (DHAP) to D-glyceraldehyde-3-phosphate (G3P).</text>
</comment>
<proteinExistence type="inferred from homology"/>
<feature type="binding site" evidence="6">
    <location>
        <position position="176"/>
    </location>
    <ligand>
        <name>substrate</name>
    </ligand>
</feature>
<dbReference type="SUPFAM" id="SSF51351">
    <property type="entry name" value="Triosephosphate isomerase (TIM)"/>
    <property type="match status" value="1"/>
</dbReference>
<dbReference type="EC" id="5.3.1.1" evidence="6 7"/>
<dbReference type="PROSITE" id="PS51440">
    <property type="entry name" value="TIM_2"/>
    <property type="match status" value="1"/>
</dbReference>
<dbReference type="Proteomes" id="UP001523234">
    <property type="component" value="Unassembled WGS sequence"/>
</dbReference>
<comment type="similarity">
    <text evidence="1 6 7">Belongs to the triosephosphate isomerase family.</text>
</comment>
<dbReference type="InterPro" id="IPR020861">
    <property type="entry name" value="Triosephosphate_isomerase_AS"/>
</dbReference>
<comment type="subunit">
    <text evidence="6 7">Homodimer.</text>
</comment>
<evidence type="ECO:0000256" key="6">
    <source>
        <dbReference type="HAMAP-Rule" id="MF_00147"/>
    </source>
</evidence>
<evidence type="ECO:0000256" key="7">
    <source>
        <dbReference type="RuleBase" id="RU363013"/>
    </source>
</evidence>
<comment type="caution">
    <text evidence="8">The sequence shown here is derived from an EMBL/GenBank/DDBJ whole genome shotgun (WGS) entry which is preliminary data.</text>
</comment>
<comment type="caution">
    <text evidence="6">Lacks conserved residue(s) required for the propagation of feature annotation.</text>
</comment>
<evidence type="ECO:0000313" key="8">
    <source>
        <dbReference type="EMBL" id="MCO0832674.1"/>
    </source>
</evidence>
<dbReference type="PANTHER" id="PTHR21139">
    <property type="entry name" value="TRIOSEPHOSPHATE ISOMERASE"/>
    <property type="match status" value="1"/>
</dbReference>
<dbReference type="PROSITE" id="PS00171">
    <property type="entry name" value="TIM_1"/>
    <property type="match status" value="1"/>
</dbReference>
<keyword evidence="3 6" id="KW-0963">Cytoplasm</keyword>
<comment type="subcellular location">
    <subcellularLocation>
        <location evidence="6 7">Cytoplasm</location>
    </subcellularLocation>
</comment>
<evidence type="ECO:0000256" key="4">
    <source>
        <dbReference type="ARBA" id="ARBA00023152"/>
    </source>
</evidence>
<keyword evidence="9" id="KW-1185">Reference proteome</keyword>
<keyword evidence="4 6" id="KW-0324">Glycolysis</keyword>
<comment type="catalytic activity">
    <reaction evidence="6 7">
        <text>D-glyceraldehyde 3-phosphate = dihydroxyacetone phosphate</text>
        <dbReference type="Rhea" id="RHEA:18585"/>
        <dbReference type="ChEBI" id="CHEBI:57642"/>
        <dbReference type="ChEBI" id="CHEBI:59776"/>
        <dbReference type="EC" id="5.3.1.1"/>
    </reaction>
</comment>
<feature type="binding site" evidence="6">
    <location>
        <begin position="12"/>
        <end position="14"/>
    </location>
    <ligand>
        <name>substrate</name>
    </ligand>
</feature>
<feature type="active site" description="Proton acceptor" evidence="6">
    <location>
        <position position="170"/>
    </location>
</feature>
<keyword evidence="5 6" id="KW-0413">Isomerase</keyword>
<dbReference type="InterPro" id="IPR000652">
    <property type="entry name" value="Triosephosphate_isomerase"/>
</dbReference>
<dbReference type="Pfam" id="PF00121">
    <property type="entry name" value="TIM"/>
    <property type="match status" value="1"/>
</dbReference>
<accession>A0ABT0ZRR0</accession>
<name>A0ABT0ZRR0_9LACO</name>
<dbReference type="InterPro" id="IPR013785">
    <property type="entry name" value="Aldolase_TIM"/>
</dbReference>